<dbReference type="Proteomes" id="UP000218944">
    <property type="component" value="Unassembled WGS sequence"/>
</dbReference>
<dbReference type="SUPFAM" id="SSF158745">
    <property type="entry name" value="LanC-like"/>
    <property type="match status" value="1"/>
</dbReference>
<dbReference type="EMBL" id="NSJV01000373">
    <property type="protein sequence ID" value="PAU47376.1"/>
    <property type="molecule type" value="Genomic_DNA"/>
</dbReference>
<dbReference type="PRINTS" id="PR01955">
    <property type="entry name" value="LANCFRANKIA"/>
</dbReference>
<dbReference type="CDD" id="cd04793">
    <property type="entry name" value="LanC"/>
    <property type="match status" value="1"/>
</dbReference>
<feature type="region of interest" description="Disordered" evidence="2">
    <location>
        <begin position="211"/>
        <end position="237"/>
    </location>
</feature>
<evidence type="ECO:0000256" key="2">
    <source>
        <dbReference type="SAM" id="MobiDB-lite"/>
    </source>
</evidence>
<reference evidence="3 4" key="1">
    <citation type="submission" date="2017-08" db="EMBL/GenBank/DDBJ databases">
        <title>Genome sequence of Streptomyces albireticuli NRRL B-1670.</title>
        <authorList>
            <person name="Graham D.E."/>
            <person name="Mahan K.M."/>
            <person name="Klingeman D.M."/>
            <person name="Hettich R.L."/>
            <person name="Parry R.J."/>
            <person name="Spain J.C."/>
        </authorList>
    </citation>
    <scope>NUCLEOTIDE SEQUENCE [LARGE SCALE GENOMIC DNA]</scope>
    <source>
        <strain evidence="3 4">NRRL B-1670</strain>
    </source>
</reference>
<dbReference type="GO" id="GO:0046872">
    <property type="term" value="F:metal ion binding"/>
    <property type="evidence" value="ECO:0007669"/>
    <property type="project" value="UniProtKB-KW"/>
</dbReference>
<keyword evidence="1" id="KW-0862">Zinc</keyword>
<dbReference type="SMART" id="SM01260">
    <property type="entry name" value="LANC_like"/>
    <property type="match status" value="1"/>
</dbReference>
<dbReference type="Pfam" id="PF05147">
    <property type="entry name" value="LANC_like"/>
    <property type="match status" value="1"/>
</dbReference>
<evidence type="ECO:0000313" key="4">
    <source>
        <dbReference type="Proteomes" id="UP000218944"/>
    </source>
</evidence>
<dbReference type="InterPro" id="IPR033889">
    <property type="entry name" value="LanC"/>
</dbReference>
<name>A0A2A2D7F2_9ACTN</name>
<dbReference type="Gene3D" id="1.50.10.20">
    <property type="match status" value="1"/>
</dbReference>
<protein>
    <submittedName>
        <fullName evidence="3">Lanthionine synthetase</fullName>
    </submittedName>
</protein>
<organism evidence="3 4">
    <name type="scientific">Streptomyces albireticuli</name>
    <dbReference type="NCBI Taxonomy" id="1940"/>
    <lineage>
        <taxon>Bacteria</taxon>
        <taxon>Bacillati</taxon>
        <taxon>Actinomycetota</taxon>
        <taxon>Actinomycetes</taxon>
        <taxon>Kitasatosporales</taxon>
        <taxon>Streptomycetaceae</taxon>
        <taxon>Streptomyces</taxon>
    </lineage>
</organism>
<gene>
    <name evidence="3" type="ORF">CK936_19015</name>
</gene>
<feature type="binding site" evidence="1">
    <location>
        <position position="366"/>
    </location>
    <ligand>
        <name>Zn(2+)</name>
        <dbReference type="ChEBI" id="CHEBI:29105"/>
    </ligand>
</feature>
<proteinExistence type="predicted"/>
<dbReference type="PRINTS" id="PR01950">
    <property type="entry name" value="LANCSUPER"/>
</dbReference>
<dbReference type="AlphaFoldDB" id="A0A2A2D7F2"/>
<keyword evidence="1" id="KW-0479">Metal-binding</keyword>
<evidence type="ECO:0000256" key="1">
    <source>
        <dbReference type="PIRSR" id="PIRSR607822-1"/>
    </source>
</evidence>
<dbReference type="InterPro" id="IPR007822">
    <property type="entry name" value="LANC-like"/>
</dbReference>
<dbReference type="GO" id="GO:0031179">
    <property type="term" value="P:peptide modification"/>
    <property type="evidence" value="ECO:0007669"/>
    <property type="project" value="InterPro"/>
</dbReference>
<evidence type="ECO:0000313" key="3">
    <source>
        <dbReference type="EMBL" id="PAU47376.1"/>
    </source>
</evidence>
<accession>A0A2A2D7F2</accession>
<feature type="compositionally biased region" description="Low complexity" evidence="2">
    <location>
        <begin position="213"/>
        <end position="223"/>
    </location>
</feature>
<feature type="binding site" evidence="1">
    <location>
        <position position="310"/>
    </location>
    <ligand>
        <name>Zn(2+)</name>
        <dbReference type="ChEBI" id="CHEBI:29105"/>
    </ligand>
</feature>
<keyword evidence="4" id="KW-1185">Reference proteome</keyword>
<feature type="binding site" evidence="1">
    <location>
        <position position="365"/>
    </location>
    <ligand>
        <name>Zn(2+)</name>
        <dbReference type="ChEBI" id="CHEBI:29105"/>
    </ligand>
</feature>
<comment type="caution">
    <text evidence="3">The sequence shown here is derived from an EMBL/GenBank/DDBJ whole genome shotgun (WGS) entry which is preliminary data.</text>
</comment>
<sequence length="457" mass="48042">MRTRRAATGSGAPVTPRRRAAVLSADLAERLHDPRQVQERLPHHDRPARALTLSDGAPGIALLHLERGSGDDRALRAAHHWLSDAVGLAHAAPEHVARATPGLYRGVPALSFAMTRAAMVVGRPLRAAERLAGHVRTYARVLVARERRRRPQDGECVSAGTYDVISGLAGLGAHLLDERPGGCDTLAEVLTALTALTEPLRVDGRALPGWWTGDPPDAAADGPAPGPSGAGHARTGLAHGAPGPLALLALAWEAGVTVPGHERAVRVLAEWLMGVRQHGDDGSWWPRTLVLGPGGAAVPRESGPGRPSWCHGTVGIARALFLAGRALDVPEWRDGAVAAWRAALAGARRAYVGPAGGRLTDAGLCHGWSGVLQATWRMADDTRDAALRAELPWLAERVLDLADIDDSFGLRPPLAHGEQTSDPAGFLTGAAGVALALHTFATDTAPVTRWDRALLLA</sequence>